<dbReference type="Gramene" id="evm.model.ctgX75.1">
    <property type="protein sequence ID" value="cds.evm.model.ctgX75.1"/>
    <property type="gene ID" value="evm.TU.ctgX75.1"/>
</dbReference>
<name>A0A803QSP9_CANSA</name>
<feature type="region of interest" description="Disordered" evidence="1">
    <location>
        <begin position="62"/>
        <end position="87"/>
    </location>
</feature>
<proteinExistence type="predicted"/>
<organism evidence="2 3">
    <name type="scientific">Cannabis sativa</name>
    <name type="common">Hemp</name>
    <name type="synonym">Marijuana</name>
    <dbReference type="NCBI Taxonomy" id="3483"/>
    <lineage>
        <taxon>Eukaryota</taxon>
        <taxon>Viridiplantae</taxon>
        <taxon>Streptophyta</taxon>
        <taxon>Embryophyta</taxon>
        <taxon>Tracheophyta</taxon>
        <taxon>Spermatophyta</taxon>
        <taxon>Magnoliopsida</taxon>
        <taxon>eudicotyledons</taxon>
        <taxon>Gunneridae</taxon>
        <taxon>Pentapetalae</taxon>
        <taxon>rosids</taxon>
        <taxon>fabids</taxon>
        <taxon>Rosales</taxon>
        <taxon>Cannabaceae</taxon>
        <taxon>Cannabis</taxon>
    </lineage>
</organism>
<dbReference type="EnsemblPlants" id="evm.model.ctgX75.1">
    <property type="protein sequence ID" value="cds.evm.model.ctgX75.1"/>
    <property type="gene ID" value="evm.TU.ctgX75.1"/>
</dbReference>
<dbReference type="AlphaFoldDB" id="A0A803QSP9"/>
<reference evidence="2" key="1">
    <citation type="submission" date="2021-03" db="UniProtKB">
        <authorList>
            <consortium name="EnsemblPlants"/>
        </authorList>
    </citation>
    <scope>IDENTIFICATION</scope>
</reference>
<evidence type="ECO:0000256" key="1">
    <source>
        <dbReference type="SAM" id="MobiDB-lite"/>
    </source>
</evidence>
<keyword evidence="3" id="KW-1185">Reference proteome</keyword>
<sequence length="87" mass="9643">TGFTAQDPTERIAAPIRFLPTISSTLDSLFKVLFIFPRRFVCYLPSPDLAFDLIYRRLGLIPKQPDSPTNTGATGSARRVSLSPTPF</sequence>
<protein>
    <submittedName>
        <fullName evidence="2">Uncharacterized protein</fullName>
    </submittedName>
</protein>
<evidence type="ECO:0000313" key="3">
    <source>
        <dbReference type="Proteomes" id="UP000596661"/>
    </source>
</evidence>
<evidence type="ECO:0000313" key="2">
    <source>
        <dbReference type="EnsemblPlants" id="cds.evm.model.ctgX75.1"/>
    </source>
</evidence>
<accession>A0A803QSP9</accession>
<dbReference type="Proteomes" id="UP000596661">
    <property type="component" value="Unassembled WGS sequence"/>
</dbReference>